<keyword evidence="5 7" id="KW-1133">Transmembrane helix</keyword>
<evidence type="ECO:0000256" key="5">
    <source>
        <dbReference type="ARBA" id="ARBA00022989"/>
    </source>
</evidence>
<feature type="transmembrane region" description="Helical" evidence="7">
    <location>
        <begin position="136"/>
        <end position="157"/>
    </location>
</feature>
<dbReference type="Proteomes" id="UP000291562">
    <property type="component" value="Chromosome"/>
</dbReference>
<feature type="transmembrane region" description="Helical" evidence="7">
    <location>
        <begin position="192"/>
        <end position="212"/>
    </location>
</feature>
<feature type="transmembrane region" description="Helical" evidence="7">
    <location>
        <begin position="104"/>
        <end position="124"/>
    </location>
</feature>
<dbReference type="PANTHER" id="PTHR30106:SF1">
    <property type="entry name" value="UPF0324 MEMBRANE PROTEIN FN0533"/>
    <property type="match status" value="1"/>
</dbReference>
<evidence type="ECO:0000256" key="3">
    <source>
        <dbReference type="ARBA" id="ARBA00022475"/>
    </source>
</evidence>
<reference evidence="8 9" key="1">
    <citation type="submission" date="2019-01" db="EMBL/GenBank/DDBJ databases">
        <title>Pseudolysobacter antarctica gen. nov., sp. nov., isolated from Fildes Peninsula, Antarctica.</title>
        <authorList>
            <person name="Wei Z."/>
            <person name="Peng F."/>
        </authorList>
    </citation>
    <scope>NUCLEOTIDE SEQUENCE [LARGE SCALE GENOMIC DNA]</scope>
    <source>
        <strain evidence="8 9">AQ6-296</strain>
    </source>
</reference>
<dbReference type="EMBL" id="CP035704">
    <property type="protein sequence ID" value="QBB71441.1"/>
    <property type="molecule type" value="Genomic_DNA"/>
</dbReference>
<comment type="subcellular location">
    <subcellularLocation>
        <location evidence="1">Cell membrane</location>
        <topology evidence="1">Multi-pass membrane protein</topology>
    </subcellularLocation>
</comment>
<dbReference type="Pfam" id="PF03601">
    <property type="entry name" value="Cons_hypoth698"/>
    <property type="match status" value="1"/>
</dbReference>
<evidence type="ECO:0000313" key="8">
    <source>
        <dbReference type="EMBL" id="QBB71441.1"/>
    </source>
</evidence>
<evidence type="ECO:0000256" key="2">
    <source>
        <dbReference type="ARBA" id="ARBA00007977"/>
    </source>
</evidence>
<feature type="transmembrane region" description="Helical" evidence="7">
    <location>
        <begin position="163"/>
        <end position="185"/>
    </location>
</feature>
<keyword evidence="9" id="KW-1185">Reference proteome</keyword>
<dbReference type="AlphaFoldDB" id="A0A411HLR0"/>
<dbReference type="RefSeq" id="WP_129834445.1">
    <property type="nucleotide sequence ID" value="NZ_CP035704.1"/>
</dbReference>
<evidence type="ECO:0000256" key="6">
    <source>
        <dbReference type="ARBA" id="ARBA00023136"/>
    </source>
</evidence>
<feature type="transmembrane region" description="Helical" evidence="7">
    <location>
        <begin position="29"/>
        <end position="46"/>
    </location>
</feature>
<organism evidence="8 9">
    <name type="scientific">Pseudolysobacter antarcticus</name>
    <dbReference type="NCBI Taxonomy" id="2511995"/>
    <lineage>
        <taxon>Bacteria</taxon>
        <taxon>Pseudomonadati</taxon>
        <taxon>Pseudomonadota</taxon>
        <taxon>Gammaproteobacteria</taxon>
        <taxon>Lysobacterales</taxon>
        <taxon>Rhodanobacteraceae</taxon>
        <taxon>Pseudolysobacter</taxon>
    </lineage>
</organism>
<feature type="transmembrane region" description="Helical" evidence="7">
    <location>
        <begin position="218"/>
        <end position="241"/>
    </location>
</feature>
<protein>
    <submittedName>
        <fullName evidence="8">Putative sulfate exporter family transporter</fullName>
    </submittedName>
</protein>
<dbReference type="PANTHER" id="PTHR30106">
    <property type="entry name" value="INNER MEMBRANE PROTEIN YEIH-RELATED"/>
    <property type="match status" value="1"/>
</dbReference>
<dbReference type="KEGG" id="xbc:ELE36_14345"/>
<evidence type="ECO:0000256" key="4">
    <source>
        <dbReference type="ARBA" id="ARBA00022692"/>
    </source>
</evidence>
<comment type="similarity">
    <text evidence="2">Belongs to the UPF0324 family.</text>
</comment>
<evidence type="ECO:0000256" key="7">
    <source>
        <dbReference type="SAM" id="Phobius"/>
    </source>
</evidence>
<feature type="transmembrane region" description="Helical" evidence="7">
    <location>
        <begin position="435"/>
        <end position="457"/>
    </location>
</feature>
<keyword evidence="4 7" id="KW-0812">Transmembrane</keyword>
<sequence length="468" mass="49869">MSNIRSSDSSAIPLAAERGWRVLFAKEDWWAIWIGLGLVIAAAIAFESGESLKWIAVTPQKWSTLNEAFAQLGANAARYFALLILWVALFGFGVKSLGLRLAEFVPAFAIVFVISALIYTLGAWDQASRYNLEPPLVALLLGLLIANTVRLPDWFVTGLRVEFYVKTGIVLLGAGLPFTLILWAGPVAIAQAAIVSLVTFGVIFFAAVKFGLDRRLAATLGAGGAICGVSGAIAIAGAVGAKKEDAPIAITLVIFWAIVMIFVLPLVSKQLGLSTGVAGAWIGTSEFADAAGFAAAQTYGGYAGQPGIAGTPEAAVQAFTLMKVIGRDVWIGVWALILSIIATTRWESTGVRSGVNGGEVWRRFPKFVLGFFIASLIITLIAKGYSYDQYKKALTLDLVGPLVGLRTWAFTFCFLSIGLSTRLRDLARAGAKPFYAFTIGVAVNLLLGYILSAIVFADFWTKLGNPAP</sequence>
<accession>A0A411HLR0</accession>
<keyword evidence="3" id="KW-1003">Cell membrane</keyword>
<feature type="transmembrane region" description="Helical" evidence="7">
    <location>
        <begin position="405"/>
        <end position="423"/>
    </location>
</feature>
<dbReference type="OrthoDB" id="9766798at2"/>
<feature type="transmembrane region" description="Helical" evidence="7">
    <location>
        <begin position="79"/>
        <end position="98"/>
    </location>
</feature>
<dbReference type="InterPro" id="IPR018383">
    <property type="entry name" value="UPF0324_pro"/>
</dbReference>
<evidence type="ECO:0000256" key="1">
    <source>
        <dbReference type="ARBA" id="ARBA00004651"/>
    </source>
</evidence>
<dbReference type="GO" id="GO:0005886">
    <property type="term" value="C:plasma membrane"/>
    <property type="evidence" value="ECO:0007669"/>
    <property type="project" value="UniProtKB-SubCell"/>
</dbReference>
<feature type="transmembrane region" description="Helical" evidence="7">
    <location>
        <begin position="248"/>
        <end position="267"/>
    </location>
</feature>
<evidence type="ECO:0000313" key="9">
    <source>
        <dbReference type="Proteomes" id="UP000291562"/>
    </source>
</evidence>
<proteinExistence type="inferred from homology"/>
<feature type="transmembrane region" description="Helical" evidence="7">
    <location>
        <begin position="367"/>
        <end position="385"/>
    </location>
</feature>
<gene>
    <name evidence="8" type="ORF">ELE36_14345</name>
</gene>
<keyword evidence="6 7" id="KW-0472">Membrane</keyword>
<name>A0A411HLR0_9GAMM</name>